<proteinExistence type="predicted"/>
<dbReference type="KEGG" id="lsz:JCM16776_1915"/>
<dbReference type="InterPro" id="IPR014710">
    <property type="entry name" value="RmlC-like_jellyroll"/>
</dbReference>
<dbReference type="OrthoDB" id="6555763at2"/>
<dbReference type="InterPro" id="IPR011051">
    <property type="entry name" value="RmlC_Cupin_sf"/>
</dbReference>
<dbReference type="RefSeq" id="WP_018451085.1">
    <property type="nucleotide sequence ID" value="NZ_AP019827.1"/>
</dbReference>
<evidence type="ECO:0008006" key="3">
    <source>
        <dbReference type="Google" id="ProtNLM"/>
    </source>
</evidence>
<organism evidence="1 2">
    <name type="scientific">Leptotrichia shahii</name>
    <dbReference type="NCBI Taxonomy" id="157691"/>
    <lineage>
        <taxon>Bacteria</taxon>
        <taxon>Fusobacteriati</taxon>
        <taxon>Fusobacteriota</taxon>
        <taxon>Fusobacteriia</taxon>
        <taxon>Fusobacteriales</taxon>
        <taxon>Leptotrichiaceae</taxon>
        <taxon>Leptotrichia</taxon>
    </lineage>
</organism>
<reference evidence="1 2" key="1">
    <citation type="submission" date="2019-07" db="EMBL/GenBank/DDBJ databases">
        <title>Complete Genome Sequence of Leptotrichia shahii Strain JCM 16776.</title>
        <authorList>
            <person name="Watanabe S."/>
            <person name="Cui L."/>
        </authorList>
    </citation>
    <scope>NUCLEOTIDE SEQUENCE [LARGE SCALE GENOMIC DNA]</scope>
    <source>
        <strain evidence="1 2">JCM16776</strain>
    </source>
</reference>
<evidence type="ECO:0000313" key="1">
    <source>
        <dbReference type="EMBL" id="BBM41669.1"/>
    </source>
</evidence>
<dbReference type="Proteomes" id="UP000322617">
    <property type="component" value="Chromosome"/>
</dbReference>
<accession>A0A510JQM1</accession>
<protein>
    <recommendedName>
        <fullName evidence="3">Cupin 2 conserved barrel domain-containing protein</fullName>
    </recommendedName>
</protein>
<name>A0A510JQM1_9FUSO</name>
<dbReference type="Gene3D" id="2.60.120.10">
    <property type="entry name" value="Jelly Rolls"/>
    <property type="match status" value="1"/>
</dbReference>
<dbReference type="STRING" id="1122172.GCA_000373045_01465"/>
<sequence>MKVSHINEMKGGWFIGNFEPTLYKTNDTEVAVKEYKTGDYGVRHYHKIATELTVIVRGTVKMNDVEYNEGSIIIMEPGEKTDFLAVTDTITVVVKLPGVNNDKYIDKGE</sequence>
<keyword evidence="2" id="KW-1185">Reference proteome</keyword>
<dbReference type="AlphaFoldDB" id="A0A510JQM1"/>
<evidence type="ECO:0000313" key="2">
    <source>
        <dbReference type="Proteomes" id="UP000322617"/>
    </source>
</evidence>
<dbReference type="SUPFAM" id="SSF51182">
    <property type="entry name" value="RmlC-like cupins"/>
    <property type="match status" value="1"/>
</dbReference>
<gene>
    <name evidence="1" type="ORF">JCM16776_1915</name>
</gene>
<dbReference type="EMBL" id="AP019827">
    <property type="protein sequence ID" value="BBM41669.1"/>
    <property type="molecule type" value="Genomic_DNA"/>
</dbReference>